<dbReference type="EMBL" id="JADQUG010000024">
    <property type="protein sequence ID" value="MBG9354333.1"/>
    <property type="molecule type" value="Genomic_DNA"/>
</dbReference>
<evidence type="ECO:0000313" key="1">
    <source>
        <dbReference type="EMBL" id="MBG9354333.1"/>
    </source>
</evidence>
<accession>A0ABS0LCC1</accession>
<name>A0ABS0LCC1_9CORY</name>
<gene>
    <name evidence="1" type="ORF">I4J41_06895</name>
</gene>
<evidence type="ECO:0000313" key="2">
    <source>
        <dbReference type="Proteomes" id="UP000615580"/>
    </source>
</evidence>
<protein>
    <recommendedName>
        <fullName evidence="3">Phage protein Gp19/Gp15/Gp42</fullName>
    </recommendedName>
</protein>
<evidence type="ECO:0008006" key="3">
    <source>
        <dbReference type="Google" id="ProtNLM"/>
    </source>
</evidence>
<dbReference type="RefSeq" id="WP_197690145.1">
    <property type="nucleotide sequence ID" value="NZ_JADQUG010000024.1"/>
</dbReference>
<sequence length="124" mass="13322">MFATRSDLELRWADAVDSGADLEALLADASLWVATLYQVPDQPSDRLAGVLRLIVCAMVKRALLSEGTDHLDSVSETAGPFSQSLSFRNSEGNFFLTAAEKALLESALADVDFGGVWSVEAVGW</sequence>
<proteinExistence type="predicted"/>
<dbReference type="Proteomes" id="UP000615580">
    <property type="component" value="Unassembled WGS sequence"/>
</dbReference>
<keyword evidence="2" id="KW-1185">Reference proteome</keyword>
<comment type="caution">
    <text evidence="1">The sequence shown here is derived from an EMBL/GenBank/DDBJ whole genome shotgun (WGS) entry which is preliminary data.</text>
</comment>
<organism evidence="1 2">
    <name type="scientific">Corynebacterium belfantii</name>
    <dbReference type="NCBI Taxonomy" id="2014537"/>
    <lineage>
        <taxon>Bacteria</taxon>
        <taxon>Bacillati</taxon>
        <taxon>Actinomycetota</taxon>
        <taxon>Actinomycetes</taxon>
        <taxon>Mycobacteriales</taxon>
        <taxon>Corynebacteriaceae</taxon>
        <taxon>Corynebacterium</taxon>
    </lineage>
</organism>
<reference evidence="1 2" key="1">
    <citation type="journal article" date="2020" name="J. Clin. Microbiol.">
        <title>Assessing the Genetic Diversity of Austrian Corynebacterium diphtheriae Clinical Isolates, 2011-2019.</title>
        <authorList>
            <person name="Schaeffer J."/>
            <person name="Huhulescu S."/>
            <person name="Stoeger A."/>
            <person name="Allerberger F."/>
            <person name="Ruppitsch W."/>
        </authorList>
    </citation>
    <scope>NUCLEOTIDE SEQUENCE [LARGE SCALE GENOMIC DNA]</scope>
    <source>
        <strain evidence="1 2">04-17</strain>
    </source>
</reference>